<name>A0A0F3IK31_9GAMM</name>
<dbReference type="AlphaFoldDB" id="A0A0F3IK31"/>
<reference evidence="1 2" key="2">
    <citation type="journal article" date="2016" name="Microb. Ecol.">
        <title>Genome Characteristics of a Novel Type I Methanotroph (Sn10-6) Isolated from a Flooded Indian Rice Field.</title>
        <authorList>
            <person name="Rahalkar M.C."/>
            <person name="Pandit P.S."/>
            <person name="Dhakephalkar P.K."/>
            <person name="Pore S."/>
            <person name="Arora P."/>
            <person name="Kapse N."/>
        </authorList>
    </citation>
    <scope>NUCLEOTIDE SEQUENCE [LARGE SCALE GENOMIC DNA]</scope>
    <source>
        <strain evidence="1 2">Sn10-6</strain>
    </source>
</reference>
<protein>
    <submittedName>
        <fullName evidence="1">Uncharacterized protein</fullName>
    </submittedName>
</protein>
<evidence type="ECO:0000313" key="2">
    <source>
        <dbReference type="Proteomes" id="UP000033684"/>
    </source>
</evidence>
<organism evidence="1 2">
    <name type="scientific">Methylocucumis oryzae</name>
    <dbReference type="NCBI Taxonomy" id="1632867"/>
    <lineage>
        <taxon>Bacteria</taxon>
        <taxon>Pseudomonadati</taxon>
        <taxon>Pseudomonadota</taxon>
        <taxon>Gammaproteobacteria</taxon>
        <taxon>Methylococcales</taxon>
        <taxon>Methylococcaceae</taxon>
        <taxon>Methylocucumis</taxon>
    </lineage>
</organism>
<dbReference type="InterPro" id="IPR018752">
    <property type="entry name" value="DabA"/>
</dbReference>
<reference evidence="2" key="1">
    <citation type="submission" date="2015-03" db="EMBL/GenBank/DDBJ databases">
        <title>Draft genome sequence of a novel methanotroph (Sn10-6) isolated from flooded ricefield rhizosphere in India.</title>
        <authorList>
            <person name="Pandit P.S."/>
            <person name="Pore S.D."/>
            <person name="Arora P."/>
            <person name="Kapse N.G."/>
            <person name="Dhakephalkar P.K."/>
            <person name="Rahalkar M.C."/>
        </authorList>
    </citation>
    <scope>NUCLEOTIDE SEQUENCE [LARGE SCALE GENOMIC DNA]</scope>
    <source>
        <strain evidence="2">Sn10-6</strain>
    </source>
</reference>
<dbReference type="RefSeq" id="WP_045778880.1">
    <property type="nucleotide sequence ID" value="NZ_LAJX01000079.1"/>
</dbReference>
<keyword evidence="2" id="KW-1185">Reference proteome</keyword>
<gene>
    <name evidence="1" type="ORF">VZ94_08360</name>
</gene>
<accession>A0A0F3IK31</accession>
<dbReference type="Proteomes" id="UP000033684">
    <property type="component" value="Unassembled WGS sequence"/>
</dbReference>
<dbReference type="EMBL" id="LAJX01000079">
    <property type="protein sequence ID" value="KJV06893.1"/>
    <property type="molecule type" value="Genomic_DNA"/>
</dbReference>
<evidence type="ECO:0000313" key="1">
    <source>
        <dbReference type="EMBL" id="KJV06893.1"/>
    </source>
</evidence>
<proteinExistence type="predicted"/>
<dbReference type="PATRIC" id="fig|1632867.3.peg.5351"/>
<dbReference type="Pfam" id="PF10070">
    <property type="entry name" value="DabA"/>
    <property type="match status" value="1"/>
</dbReference>
<sequence length="84" mass="9657">MSDSLQYSQYRTRLKHIFQHLDHVLPGQGPILDFVHHNTLHGYQELPFEEALDTAQSLTGVSGYLPEQKNFASCFNNNALTRRI</sequence>
<comment type="caution">
    <text evidence="1">The sequence shown here is derived from an EMBL/GenBank/DDBJ whole genome shotgun (WGS) entry which is preliminary data.</text>
</comment>